<evidence type="ECO:0000256" key="1">
    <source>
        <dbReference type="SAM" id="Phobius"/>
    </source>
</evidence>
<dbReference type="Proteomes" id="UP000256257">
    <property type="component" value="Unassembled WGS sequence"/>
</dbReference>
<protein>
    <recommendedName>
        <fullName evidence="4">Redox-active disulfide protein 2</fullName>
    </recommendedName>
</protein>
<evidence type="ECO:0008006" key="4">
    <source>
        <dbReference type="Google" id="ProtNLM"/>
    </source>
</evidence>
<organism evidence="2 3">
    <name type="scientific">Chryseobacterium pennipullorum</name>
    <dbReference type="NCBI Taxonomy" id="2258963"/>
    <lineage>
        <taxon>Bacteria</taxon>
        <taxon>Pseudomonadati</taxon>
        <taxon>Bacteroidota</taxon>
        <taxon>Flavobacteriia</taxon>
        <taxon>Flavobacteriales</taxon>
        <taxon>Weeksellaceae</taxon>
        <taxon>Chryseobacterium group</taxon>
        <taxon>Chryseobacterium</taxon>
    </lineage>
</organism>
<sequence>MKNNKLSELTLEELQTKRKSLQNMTIGFGIVILMACITIMFLSVKIKNPALIAVAIGCLITLMPSIINLGQINNEIKSRTSK</sequence>
<evidence type="ECO:0000313" key="2">
    <source>
        <dbReference type="EMBL" id="REC46413.1"/>
    </source>
</evidence>
<comment type="caution">
    <text evidence="2">The sequence shown here is derived from an EMBL/GenBank/DDBJ whole genome shotgun (WGS) entry which is preliminary data.</text>
</comment>
<proteinExistence type="predicted"/>
<keyword evidence="1" id="KW-1133">Transmembrane helix</keyword>
<keyword evidence="1" id="KW-0812">Transmembrane</keyword>
<accession>A0A3D9AYL5</accession>
<keyword evidence="3" id="KW-1185">Reference proteome</keyword>
<keyword evidence="1" id="KW-0472">Membrane</keyword>
<name>A0A3D9AYL5_9FLAO</name>
<feature type="transmembrane region" description="Helical" evidence="1">
    <location>
        <begin position="21"/>
        <end position="44"/>
    </location>
</feature>
<dbReference type="AlphaFoldDB" id="A0A3D9AYL5"/>
<gene>
    <name evidence="2" type="ORF">DRF67_14125</name>
</gene>
<dbReference type="RefSeq" id="WP_115928943.1">
    <property type="nucleotide sequence ID" value="NZ_QNVV01000013.1"/>
</dbReference>
<reference evidence="2 3" key="1">
    <citation type="submission" date="2018-06" db="EMBL/GenBank/DDBJ databases">
        <title>Novel Chryseobacterium species.</title>
        <authorList>
            <person name="Newman J."/>
            <person name="Hugo C."/>
            <person name="Oosthuizen L."/>
            <person name="Charimba G."/>
        </authorList>
    </citation>
    <scope>NUCLEOTIDE SEQUENCE [LARGE SCALE GENOMIC DNA]</scope>
    <source>
        <strain evidence="2 3">7_F195</strain>
    </source>
</reference>
<evidence type="ECO:0000313" key="3">
    <source>
        <dbReference type="Proteomes" id="UP000256257"/>
    </source>
</evidence>
<feature type="transmembrane region" description="Helical" evidence="1">
    <location>
        <begin position="50"/>
        <end position="69"/>
    </location>
</feature>
<dbReference type="EMBL" id="QNVV01000013">
    <property type="protein sequence ID" value="REC46413.1"/>
    <property type="molecule type" value="Genomic_DNA"/>
</dbReference>
<dbReference type="OrthoDB" id="771226at2"/>